<dbReference type="Proteomes" id="UP000317371">
    <property type="component" value="Unassembled WGS sequence"/>
</dbReference>
<keyword evidence="8" id="KW-1185">Reference proteome</keyword>
<dbReference type="CDD" id="cd00610">
    <property type="entry name" value="OAT_like"/>
    <property type="match status" value="1"/>
</dbReference>
<dbReference type="PANTHER" id="PTHR11986:SF79">
    <property type="entry name" value="ACETYLORNITHINE AMINOTRANSFERASE, MITOCHONDRIAL"/>
    <property type="match status" value="1"/>
</dbReference>
<accession>A0A540VML0</accession>
<dbReference type="RefSeq" id="WP_141608217.1">
    <property type="nucleotide sequence ID" value="NZ_VIGC02000001.1"/>
</dbReference>
<dbReference type="NCBIfam" id="NF002325">
    <property type="entry name" value="PRK01278.1"/>
    <property type="match status" value="1"/>
</dbReference>
<dbReference type="Pfam" id="PF00202">
    <property type="entry name" value="Aminotran_3"/>
    <property type="match status" value="1"/>
</dbReference>
<protein>
    <submittedName>
        <fullName evidence="7">Aspartate aminotransferase family protein</fullName>
    </submittedName>
</protein>
<evidence type="ECO:0000256" key="3">
    <source>
        <dbReference type="ARBA" id="ARBA00022605"/>
    </source>
</evidence>
<dbReference type="SUPFAM" id="SSF53383">
    <property type="entry name" value="PLP-dependent transferases"/>
    <property type="match status" value="1"/>
</dbReference>
<evidence type="ECO:0000313" key="7">
    <source>
        <dbReference type="EMBL" id="TQE98004.1"/>
    </source>
</evidence>
<comment type="cofactor">
    <cofactor evidence="1">
        <name>pyridoxal 5'-phosphate</name>
        <dbReference type="ChEBI" id="CHEBI:597326"/>
    </cofactor>
</comment>
<evidence type="ECO:0000256" key="1">
    <source>
        <dbReference type="ARBA" id="ARBA00001933"/>
    </source>
</evidence>
<dbReference type="NCBIfam" id="TIGR00707">
    <property type="entry name" value="argD"/>
    <property type="match status" value="1"/>
</dbReference>
<dbReference type="PIRSF" id="PIRSF000521">
    <property type="entry name" value="Transaminase_4ab_Lys_Orn"/>
    <property type="match status" value="1"/>
</dbReference>
<dbReference type="PANTHER" id="PTHR11986">
    <property type="entry name" value="AMINOTRANSFERASE CLASS III"/>
    <property type="match status" value="1"/>
</dbReference>
<reference evidence="7 8" key="1">
    <citation type="submission" date="2019-06" db="EMBL/GenBank/DDBJ databases">
        <title>Genome sequence of Litorilinea aerophila BAA-2444.</title>
        <authorList>
            <person name="Maclea K.S."/>
            <person name="Maurais E.G."/>
            <person name="Iannazzi L.C."/>
        </authorList>
    </citation>
    <scope>NUCLEOTIDE SEQUENCE [LARGE SCALE GENOMIC DNA]</scope>
    <source>
        <strain evidence="7 8">ATCC BAA-2444</strain>
    </source>
</reference>
<comment type="similarity">
    <text evidence="6">Belongs to the class-III pyridoxal-phosphate-dependent aminotransferase family.</text>
</comment>
<evidence type="ECO:0000313" key="8">
    <source>
        <dbReference type="Proteomes" id="UP000317371"/>
    </source>
</evidence>
<evidence type="ECO:0000256" key="6">
    <source>
        <dbReference type="RuleBase" id="RU003560"/>
    </source>
</evidence>
<dbReference type="OrthoDB" id="9807885at2"/>
<evidence type="ECO:0000256" key="2">
    <source>
        <dbReference type="ARBA" id="ARBA00022576"/>
    </source>
</evidence>
<dbReference type="InterPro" id="IPR005814">
    <property type="entry name" value="Aminotrans_3"/>
</dbReference>
<dbReference type="Gene3D" id="3.40.640.10">
    <property type="entry name" value="Type I PLP-dependent aspartate aminotransferase-like (Major domain)"/>
    <property type="match status" value="1"/>
</dbReference>
<dbReference type="GO" id="GO:0008483">
    <property type="term" value="F:transaminase activity"/>
    <property type="evidence" value="ECO:0007669"/>
    <property type="project" value="UniProtKB-KW"/>
</dbReference>
<dbReference type="GO" id="GO:0042802">
    <property type="term" value="F:identical protein binding"/>
    <property type="evidence" value="ECO:0007669"/>
    <property type="project" value="TreeGrafter"/>
</dbReference>
<evidence type="ECO:0000256" key="4">
    <source>
        <dbReference type="ARBA" id="ARBA00022679"/>
    </source>
</evidence>
<dbReference type="Gene3D" id="3.90.1150.10">
    <property type="entry name" value="Aspartate Aminotransferase, domain 1"/>
    <property type="match status" value="1"/>
</dbReference>
<name>A0A540VML0_9CHLR</name>
<dbReference type="GO" id="GO:0006526">
    <property type="term" value="P:L-arginine biosynthetic process"/>
    <property type="evidence" value="ECO:0007669"/>
    <property type="project" value="UniProtKB-ARBA"/>
</dbReference>
<dbReference type="InterPro" id="IPR015422">
    <property type="entry name" value="PyrdxlP-dep_Trfase_small"/>
</dbReference>
<proteinExistence type="inferred from homology"/>
<gene>
    <name evidence="7" type="ORF">FKZ61_01090</name>
</gene>
<organism evidence="7 8">
    <name type="scientific">Litorilinea aerophila</name>
    <dbReference type="NCBI Taxonomy" id="1204385"/>
    <lineage>
        <taxon>Bacteria</taxon>
        <taxon>Bacillati</taxon>
        <taxon>Chloroflexota</taxon>
        <taxon>Caldilineae</taxon>
        <taxon>Caldilineales</taxon>
        <taxon>Caldilineaceae</taxon>
        <taxon>Litorilinea</taxon>
    </lineage>
</organism>
<dbReference type="InterPro" id="IPR004636">
    <property type="entry name" value="AcOrn/SuccOrn_fam"/>
</dbReference>
<dbReference type="InParanoid" id="A0A540VML0"/>
<keyword evidence="4 7" id="KW-0808">Transferase</keyword>
<comment type="caution">
    <text evidence="7">The sequence shown here is derived from an EMBL/GenBank/DDBJ whole genome shotgun (WGS) entry which is preliminary data.</text>
</comment>
<keyword evidence="2 7" id="KW-0032">Aminotransferase</keyword>
<sequence>MDKQEIIEMEQSYVLGVYSRPPFVLERGEGCTLYDTDGKAYLDCVSGIAVNALGYGDAGINQAIAEAAATGILHVSNLYHTAPHARLAKLLCETSFADKVHFSLSGADANEGAFKFARRYAREKGHQDKYHILAFSNAFHGRLFGSLAATPRPKYQEPFEPLMPGVRFAEFNNLESARAQMDEQVCAIIVEPIQGEGGIHPATPEFLRGLRALADEYDALLIYDEVQCGVGRTGTLWAYQGYADGDEAAVAPDILTAAKPLAGGLPIGAILMRQKVADAMHKGDHASTFAGNPFTTHVAHHVVSRIADPQFLAGVQRKGKLFVDLLEELNSPHIQEIRGKGLLIGVEMDMDVTPLISQAYEEGLILVNAGPTVLRFIPPLIISEAEIQRAVETVGKLLQRL</sequence>
<dbReference type="InterPro" id="IPR015424">
    <property type="entry name" value="PyrdxlP-dep_Trfase"/>
</dbReference>
<dbReference type="FunFam" id="3.40.640.10:FF:000004">
    <property type="entry name" value="Acetylornithine aminotransferase"/>
    <property type="match status" value="1"/>
</dbReference>
<dbReference type="EMBL" id="VIGC01000001">
    <property type="protein sequence ID" value="TQE98004.1"/>
    <property type="molecule type" value="Genomic_DNA"/>
</dbReference>
<dbReference type="InterPro" id="IPR015421">
    <property type="entry name" value="PyrdxlP-dep_Trfase_major"/>
</dbReference>
<evidence type="ECO:0000256" key="5">
    <source>
        <dbReference type="ARBA" id="ARBA00022898"/>
    </source>
</evidence>
<keyword evidence="3" id="KW-0028">Amino-acid biosynthesis</keyword>
<dbReference type="GO" id="GO:0030170">
    <property type="term" value="F:pyridoxal phosphate binding"/>
    <property type="evidence" value="ECO:0007669"/>
    <property type="project" value="InterPro"/>
</dbReference>
<dbReference type="AlphaFoldDB" id="A0A540VML0"/>
<dbReference type="InterPro" id="IPR050103">
    <property type="entry name" value="Class-III_PLP-dep_AT"/>
</dbReference>
<keyword evidence="5 6" id="KW-0663">Pyridoxal phosphate</keyword>